<dbReference type="Gene3D" id="3.30.300.210">
    <property type="entry name" value="Nutrient germinant receptor protein C, domain 3"/>
    <property type="match status" value="1"/>
</dbReference>
<keyword evidence="3" id="KW-0309">Germination</keyword>
<evidence type="ECO:0000256" key="7">
    <source>
        <dbReference type="ARBA" id="ARBA00023288"/>
    </source>
</evidence>
<dbReference type="Pfam" id="PF25198">
    <property type="entry name" value="Spore_GerAC_N"/>
    <property type="match status" value="1"/>
</dbReference>
<evidence type="ECO:0000313" key="11">
    <source>
        <dbReference type="EMBL" id="ASA20396.1"/>
    </source>
</evidence>
<dbReference type="InterPro" id="IPR057336">
    <property type="entry name" value="GerAC_N"/>
</dbReference>
<dbReference type="KEGG" id="pdh:B9T62_06015"/>
<dbReference type="GO" id="GO:0016020">
    <property type="term" value="C:membrane"/>
    <property type="evidence" value="ECO:0007669"/>
    <property type="project" value="UniProtKB-SubCell"/>
</dbReference>
<dbReference type="Gene3D" id="6.20.190.10">
    <property type="entry name" value="Nutrient germinant receptor protein C, domain 1"/>
    <property type="match status" value="1"/>
</dbReference>
<keyword evidence="7" id="KW-0449">Lipoprotein</keyword>
<comment type="subcellular location">
    <subcellularLocation>
        <location evidence="1">Membrane</location>
        <topology evidence="1">Lipid-anchor</topology>
    </subcellularLocation>
</comment>
<dbReference type="InterPro" id="IPR046953">
    <property type="entry name" value="Spore_GerAC-like_C"/>
</dbReference>
<dbReference type="Proteomes" id="UP000249890">
    <property type="component" value="Chromosome"/>
</dbReference>
<comment type="similarity">
    <text evidence="2">Belongs to the GerABKC lipoprotein family.</text>
</comment>
<keyword evidence="12" id="KW-1185">Reference proteome</keyword>
<dbReference type="EMBL" id="CP021780">
    <property type="protein sequence ID" value="ASA20396.1"/>
    <property type="molecule type" value="Genomic_DNA"/>
</dbReference>
<evidence type="ECO:0000256" key="8">
    <source>
        <dbReference type="SAM" id="SignalP"/>
    </source>
</evidence>
<evidence type="ECO:0000259" key="10">
    <source>
        <dbReference type="Pfam" id="PF25198"/>
    </source>
</evidence>
<name>A0A2Z2K425_9BACL</name>
<dbReference type="InterPro" id="IPR038501">
    <property type="entry name" value="Spore_GerAC_C_sf"/>
</dbReference>
<dbReference type="AlphaFoldDB" id="A0A2Z2K425"/>
<feature type="domain" description="Spore germination protein N-terminal" evidence="10">
    <location>
        <begin position="24"/>
        <end position="198"/>
    </location>
</feature>
<keyword evidence="6" id="KW-0564">Palmitate</keyword>
<evidence type="ECO:0000259" key="9">
    <source>
        <dbReference type="Pfam" id="PF05504"/>
    </source>
</evidence>
<evidence type="ECO:0000256" key="4">
    <source>
        <dbReference type="ARBA" id="ARBA00022729"/>
    </source>
</evidence>
<organism evidence="11 12">
    <name type="scientific">Paenibacillus donghaensis</name>
    <dbReference type="NCBI Taxonomy" id="414771"/>
    <lineage>
        <taxon>Bacteria</taxon>
        <taxon>Bacillati</taxon>
        <taxon>Bacillota</taxon>
        <taxon>Bacilli</taxon>
        <taxon>Bacillales</taxon>
        <taxon>Paenibacillaceae</taxon>
        <taxon>Paenibacillus</taxon>
    </lineage>
</organism>
<keyword evidence="4 8" id="KW-0732">Signal</keyword>
<sequence>MKLKWMKSILICLCSASLLTGCWNSRELNDLSIVTGIAIDRVPDSQEYQVTFQIVNPVSTSASMGAGMGQPTIISYSSTDSTLFGALRKTSRKASRQLFFAHTQLVVIGESLAREGLGEIFDIFERSHELRLGTGVLICRDTDAAAVIKILMPTMSIPAVGLLKKAKNTSRLWGENIDVDVFELIRGITGAGDLVISGVGIKGNPVEGRKKSNLEESEVKTLVVMSGLAIFKDGRLQDWLEGPQARGTMWVLDKMKETNINIDSGEVQKSIAVNINHSKTNIKVGIHQGKPVFHIYIAEEGTVNETKSYVDLSSREEILKLEQELAKQTKAEVMGALRTAQKLKSDIFNFGNELERTNPAAWKTVKQDWGQQFAEGELDVQVKAYIRSTGMRMKPYMINPN</sequence>
<dbReference type="PANTHER" id="PTHR35789:SF1">
    <property type="entry name" value="SPORE GERMINATION PROTEIN B3"/>
    <property type="match status" value="1"/>
</dbReference>
<accession>A0A2Z2K425</accession>
<dbReference type="RefSeq" id="WP_087914416.1">
    <property type="nucleotide sequence ID" value="NZ_CP021780.1"/>
</dbReference>
<feature type="chain" id="PRO_5038698429" evidence="8">
    <location>
        <begin position="21"/>
        <end position="401"/>
    </location>
</feature>
<protein>
    <submittedName>
        <fullName evidence="11">Uncharacterized protein</fullName>
    </submittedName>
</protein>
<reference evidence="11 12" key="1">
    <citation type="submission" date="2017-06" db="EMBL/GenBank/DDBJ databases">
        <title>Complete genome sequence of Paenibacillus donghaensis KCTC 13049T isolated from East Sea sediment, South Korea.</title>
        <authorList>
            <person name="Jung B.K."/>
            <person name="Hong S.-J."/>
            <person name="Shin J.-H."/>
        </authorList>
    </citation>
    <scope>NUCLEOTIDE SEQUENCE [LARGE SCALE GENOMIC DNA]</scope>
    <source>
        <strain evidence="11 12">KCTC 13049</strain>
    </source>
</reference>
<dbReference type="OrthoDB" id="9816067at2"/>
<dbReference type="NCBIfam" id="TIGR02887">
    <property type="entry name" value="spore_ger_x_C"/>
    <property type="match status" value="1"/>
</dbReference>
<evidence type="ECO:0000313" key="12">
    <source>
        <dbReference type="Proteomes" id="UP000249890"/>
    </source>
</evidence>
<evidence type="ECO:0000256" key="6">
    <source>
        <dbReference type="ARBA" id="ARBA00023139"/>
    </source>
</evidence>
<gene>
    <name evidence="11" type="ORF">B9T62_06015</name>
</gene>
<feature type="signal peptide" evidence="8">
    <location>
        <begin position="1"/>
        <end position="20"/>
    </location>
</feature>
<dbReference type="Pfam" id="PF05504">
    <property type="entry name" value="Spore_GerAC"/>
    <property type="match status" value="1"/>
</dbReference>
<evidence type="ECO:0000256" key="3">
    <source>
        <dbReference type="ARBA" id="ARBA00022544"/>
    </source>
</evidence>
<dbReference type="PANTHER" id="PTHR35789">
    <property type="entry name" value="SPORE GERMINATION PROTEIN B3"/>
    <property type="match status" value="1"/>
</dbReference>
<dbReference type="PROSITE" id="PS51257">
    <property type="entry name" value="PROKAR_LIPOPROTEIN"/>
    <property type="match status" value="1"/>
</dbReference>
<dbReference type="InterPro" id="IPR008844">
    <property type="entry name" value="Spore_GerAC-like"/>
</dbReference>
<evidence type="ECO:0000256" key="5">
    <source>
        <dbReference type="ARBA" id="ARBA00023136"/>
    </source>
</evidence>
<keyword evidence="5" id="KW-0472">Membrane</keyword>
<evidence type="ECO:0000256" key="2">
    <source>
        <dbReference type="ARBA" id="ARBA00007886"/>
    </source>
</evidence>
<proteinExistence type="inferred from homology"/>
<evidence type="ECO:0000256" key="1">
    <source>
        <dbReference type="ARBA" id="ARBA00004635"/>
    </source>
</evidence>
<dbReference type="GO" id="GO:0009847">
    <property type="term" value="P:spore germination"/>
    <property type="evidence" value="ECO:0007669"/>
    <property type="project" value="InterPro"/>
</dbReference>
<feature type="domain" description="Spore germination GerAC-like C-terminal" evidence="9">
    <location>
        <begin position="226"/>
        <end position="390"/>
    </location>
</feature>